<evidence type="ECO:0000313" key="3">
    <source>
        <dbReference type="EMBL" id="SOD54675.1"/>
    </source>
</evidence>
<evidence type="ECO:0000256" key="1">
    <source>
        <dbReference type="SAM" id="MobiDB-lite"/>
    </source>
</evidence>
<protein>
    <recommendedName>
        <fullName evidence="5">Secreted protein</fullName>
    </recommendedName>
</protein>
<evidence type="ECO:0000313" key="4">
    <source>
        <dbReference type="Proteomes" id="UP000219374"/>
    </source>
</evidence>
<dbReference type="AlphaFoldDB" id="A0A286D7Q3"/>
<feature type="compositionally biased region" description="Pro residues" evidence="1">
    <location>
        <begin position="40"/>
        <end position="51"/>
    </location>
</feature>
<feature type="region of interest" description="Disordered" evidence="1">
    <location>
        <begin position="27"/>
        <end position="57"/>
    </location>
</feature>
<accession>A0A286D7Q3</accession>
<keyword evidence="2" id="KW-0732">Signal</keyword>
<feature type="compositionally biased region" description="Polar residues" evidence="1">
    <location>
        <begin position="27"/>
        <end position="36"/>
    </location>
</feature>
<dbReference type="Proteomes" id="UP000219374">
    <property type="component" value="Unassembled WGS sequence"/>
</dbReference>
<dbReference type="RefSeq" id="WP_176520192.1">
    <property type="nucleotide sequence ID" value="NZ_OCND01000004.1"/>
</dbReference>
<keyword evidence="4" id="KW-1185">Reference proteome</keyword>
<feature type="chain" id="PRO_5012786855" description="Secreted protein" evidence="2">
    <location>
        <begin position="29"/>
        <end position="140"/>
    </location>
</feature>
<reference evidence="3 4" key="1">
    <citation type="submission" date="2017-09" db="EMBL/GenBank/DDBJ databases">
        <authorList>
            <person name="Ehlers B."/>
            <person name="Leendertz F.H."/>
        </authorList>
    </citation>
    <scope>NUCLEOTIDE SEQUENCE [LARGE SCALE GENOMIC DNA]</scope>
    <source>
        <strain evidence="3 4">CGMCC 1.10978</strain>
    </source>
</reference>
<feature type="signal peptide" evidence="2">
    <location>
        <begin position="1"/>
        <end position="28"/>
    </location>
</feature>
<evidence type="ECO:0008006" key="5">
    <source>
        <dbReference type="Google" id="ProtNLM"/>
    </source>
</evidence>
<dbReference type="PROSITE" id="PS51257">
    <property type="entry name" value="PROKAR_LIPOPROTEIN"/>
    <property type="match status" value="1"/>
</dbReference>
<proteinExistence type="predicted"/>
<organism evidence="3 4">
    <name type="scientific">Pseudoxanthomonas wuyuanensis</name>
    <dbReference type="NCBI Taxonomy" id="1073196"/>
    <lineage>
        <taxon>Bacteria</taxon>
        <taxon>Pseudomonadati</taxon>
        <taxon>Pseudomonadota</taxon>
        <taxon>Gammaproteobacteria</taxon>
        <taxon>Lysobacterales</taxon>
        <taxon>Lysobacteraceae</taxon>
        <taxon>Pseudoxanthomonas</taxon>
    </lineage>
</organism>
<gene>
    <name evidence="3" type="ORF">SAMN06296416_104287</name>
</gene>
<name>A0A286D7Q3_9GAMM</name>
<sequence length="140" mass="14325">MHRIVLILALTWLALAGCAAPVSVSSTAGDGNQTGESAPRPAPPMSSPTPPRQVQAPVEVDYSCRSNADCAVKDVGNCCGSMPACVNRNSPTNPQAVQAQCSARGLVGVCGFQEISACQCVSGRCQPDPASDASQKVPVQ</sequence>
<dbReference type="EMBL" id="OCND01000004">
    <property type="protein sequence ID" value="SOD54675.1"/>
    <property type="molecule type" value="Genomic_DNA"/>
</dbReference>
<evidence type="ECO:0000256" key="2">
    <source>
        <dbReference type="SAM" id="SignalP"/>
    </source>
</evidence>